<dbReference type="SUPFAM" id="SSF48403">
    <property type="entry name" value="Ankyrin repeat"/>
    <property type="match status" value="2"/>
</dbReference>
<evidence type="ECO:0000256" key="2">
    <source>
        <dbReference type="ARBA" id="ARBA00023043"/>
    </source>
</evidence>
<dbReference type="EMBL" id="VHSH01000003">
    <property type="protein sequence ID" value="TQV80497.1"/>
    <property type="molecule type" value="Genomic_DNA"/>
</dbReference>
<dbReference type="PROSITE" id="PS50297">
    <property type="entry name" value="ANK_REP_REGION"/>
    <property type="match status" value="2"/>
</dbReference>
<sequence length="635" mass="69797">MISCARRSGGPRSAGRAKPTCTKLRRPIKPLFSLRARIPDSDERRSPMPTHQLPENPSLENLKKRAKGLLKSARAGDQQALDLIGPYFGDPRKIGLQSAQLVLARAYGFSSWAKLKSHVERRNKRTAVSASGQTGDQLANRFLDLVLLNYGPGELSSPARFREAEALLESQPEIRRENIYVAAAIGDVAEIDRWLEDKPERVAQKGGFFHWEPLMYAAYARLPDRSTLAAGRRLLERGADPNAHYMWGGQYRFTALTGVFGQGEGGPVNQPEHPDCRDFARALLQAGADPNDGQAAYNRCFEPDNSWLELLLEFGLSPRDRNNWLLEDGDRLVPNPSETMHFHLIQSIHRGYAERARLLIDHGVDLNKPDDSYDTRTKGRTPHAAALLLGETKIATALREAGADQGSLSALDRFQAACMAGDLEAAQQLTGREPDLKRAIQPLQNELLCDAVKLGKSKALAAMIALGFELNTPGKRTALHEAALKGDLDMMKTLLDAGADPRLRDPDYFAPPIGFAQHAGHDGLVALLDGQAMDIFTAVSRGNIGQIRILLAEDPARLNQTFGEIRPNKTQACENDWMTPLVYAVLNKRQEALEYLLEQGADPRVSDGAGQSLFSLAEEQAGPEMLQMIADALAS</sequence>
<dbReference type="PROSITE" id="PS50088">
    <property type="entry name" value="ANK_REPEAT"/>
    <property type="match status" value="2"/>
</dbReference>
<accession>A0A545TTE6</accession>
<dbReference type="Proteomes" id="UP000315252">
    <property type="component" value="Unassembled WGS sequence"/>
</dbReference>
<gene>
    <name evidence="5" type="ORF">FKG95_09985</name>
</gene>
<comment type="caution">
    <text evidence="5">The sequence shown here is derived from an EMBL/GenBank/DDBJ whole genome shotgun (WGS) entry which is preliminary data.</text>
</comment>
<evidence type="ECO:0000313" key="5">
    <source>
        <dbReference type="EMBL" id="TQV80497.1"/>
    </source>
</evidence>
<feature type="repeat" description="ANK" evidence="3">
    <location>
        <begin position="576"/>
        <end position="608"/>
    </location>
</feature>
<dbReference type="AlphaFoldDB" id="A0A545TTE6"/>
<evidence type="ECO:0000256" key="4">
    <source>
        <dbReference type="SAM" id="MobiDB-lite"/>
    </source>
</evidence>
<keyword evidence="6" id="KW-1185">Reference proteome</keyword>
<reference evidence="5 6" key="1">
    <citation type="submission" date="2019-06" db="EMBL/GenBank/DDBJ databases">
        <title>Whole genome sequence for Rhodospirillaceae sp. R148.</title>
        <authorList>
            <person name="Wang G."/>
        </authorList>
    </citation>
    <scope>NUCLEOTIDE SEQUENCE [LARGE SCALE GENOMIC DNA]</scope>
    <source>
        <strain evidence="5 6">R148</strain>
    </source>
</reference>
<dbReference type="Pfam" id="PF00023">
    <property type="entry name" value="Ank"/>
    <property type="match status" value="1"/>
</dbReference>
<dbReference type="OrthoDB" id="928522at2"/>
<dbReference type="PANTHER" id="PTHR24198:SF165">
    <property type="entry name" value="ANKYRIN REPEAT-CONTAINING PROTEIN-RELATED"/>
    <property type="match status" value="1"/>
</dbReference>
<evidence type="ECO:0000256" key="1">
    <source>
        <dbReference type="ARBA" id="ARBA00022737"/>
    </source>
</evidence>
<feature type="compositionally biased region" description="Basic and acidic residues" evidence="4">
    <location>
        <begin position="37"/>
        <end position="46"/>
    </location>
</feature>
<dbReference type="Gene3D" id="1.25.40.20">
    <property type="entry name" value="Ankyrin repeat-containing domain"/>
    <property type="match status" value="4"/>
</dbReference>
<feature type="repeat" description="ANK" evidence="3">
    <location>
        <begin position="474"/>
        <end position="506"/>
    </location>
</feature>
<feature type="region of interest" description="Disordered" evidence="4">
    <location>
        <begin position="1"/>
        <end position="22"/>
    </location>
</feature>
<feature type="region of interest" description="Disordered" evidence="4">
    <location>
        <begin position="37"/>
        <end position="59"/>
    </location>
</feature>
<dbReference type="Pfam" id="PF12796">
    <property type="entry name" value="Ank_2"/>
    <property type="match status" value="1"/>
</dbReference>
<feature type="compositionally biased region" description="Low complexity" evidence="4">
    <location>
        <begin position="1"/>
        <end position="17"/>
    </location>
</feature>
<proteinExistence type="predicted"/>
<protein>
    <submittedName>
        <fullName evidence="5">Ankyrin repeat domain-containing protein</fullName>
    </submittedName>
</protein>
<dbReference type="InterPro" id="IPR036770">
    <property type="entry name" value="Ankyrin_rpt-contain_sf"/>
</dbReference>
<dbReference type="SMART" id="SM00248">
    <property type="entry name" value="ANK"/>
    <property type="match status" value="6"/>
</dbReference>
<keyword evidence="2 3" id="KW-0040">ANK repeat</keyword>
<keyword evidence="1" id="KW-0677">Repeat</keyword>
<evidence type="ECO:0000313" key="6">
    <source>
        <dbReference type="Proteomes" id="UP000315252"/>
    </source>
</evidence>
<evidence type="ECO:0000256" key="3">
    <source>
        <dbReference type="PROSITE-ProRule" id="PRU00023"/>
    </source>
</evidence>
<organism evidence="5 6">
    <name type="scientific">Denitrobaculum tricleocarpae</name>
    <dbReference type="NCBI Taxonomy" id="2591009"/>
    <lineage>
        <taxon>Bacteria</taxon>
        <taxon>Pseudomonadati</taxon>
        <taxon>Pseudomonadota</taxon>
        <taxon>Alphaproteobacteria</taxon>
        <taxon>Rhodospirillales</taxon>
        <taxon>Rhodospirillaceae</taxon>
        <taxon>Denitrobaculum</taxon>
    </lineage>
</organism>
<dbReference type="InterPro" id="IPR002110">
    <property type="entry name" value="Ankyrin_rpt"/>
</dbReference>
<dbReference type="PANTHER" id="PTHR24198">
    <property type="entry name" value="ANKYRIN REPEAT AND PROTEIN KINASE DOMAIN-CONTAINING PROTEIN"/>
    <property type="match status" value="1"/>
</dbReference>
<name>A0A545TTE6_9PROT</name>